<dbReference type="Gene3D" id="3.20.20.100">
    <property type="entry name" value="NADP-dependent oxidoreductase domain"/>
    <property type="match status" value="1"/>
</dbReference>
<keyword evidence="2" id="KW-0521">NADP</keyword>
<dbReference type="PROSITE" id="PS00062">
    <property type="entry name" value="ALDOKETO_REDUCTASE_2"/>
    <property type="match status" value="1"/>
</dbReference>
<protein>
    <submittedName>
        <fullName evidence="8">Aldo/keto reductase</fullName>
    </submittedName>
</protein>
<evidence type="ECO:0000256" key="4">
    <source>
        <dbReference type="PIRSR" id="PIRSR000097-1"/>
    </source>
</evidence>
<name>A0A6N8U3Z1_9STAP</name>
<dbReference type="PROSITE" id="PS00063">
    <property type="entry name" value="ALDOKETO_REDUCTASE_3"/>
    <property type="match status" value="1"/>
</dbReference>
<dbReference type="GO" id="GO:0016616">
    <property type="term" value="F:oxidoreductase activity, acting on the CH-OH group of donors, NAD or NADP as acceptor"/>
    <property type="evidence" value="ECO:0007669"/>
    <property type="project" value="UniProtKB-ARBA"/>
</dbReference>
<comment type="similarity">
    <text evidence="1">Belongs to the aldo/keto reductase family.</text>
</comment>
<dbReference type="InterPro" id="IPR036812">
    <property type="entry name" value="NAD(P)_OxRdtase_dom_sf"/>
</dbReference>
<keyword evidence="9" id="KW-1185">Reference proteome</keyword>
<feature type="domain" description="NADP-dependent oxidoreductase" evidence="7">
    <location>
        <begin position="27"/>
        <end position="268"/>
    </location>
</feature>
<evidence type="ECO:0000256" key="1">
    <source>
        <dbReference type="ARBA" id="ARBA00007905"/>
    </source>
</evidence>
<feature type="binding site" evidence="5">
    <location>
        <position position="118"/>
    </location>
    <ligand>
        <name>substrate</name>
    </ligand>
</feature>
<evidence type="ECO:0000313" key="8">
    <source>
        <dbReference type="EMBL" id="MXQ51175.1"/>
    </source>
</evidence>
<dbReference type="FunFam" id="3.20.20.100:FF:000015">
    <property type="entry name" value="Oxidoreductase, aldo/keto reductase family"/>
    <property type="match status" value="1"/>
</dbReference>
<dbReference type="EMBL" id="WUUK01000003">
    <property type="protein sequence ID" value="MXQ51175.1"/>
    <property type="molecule type" value="Genomic_DNA"/>
</dbReference>
<dbReference type="Proteomes" id="UP000436284">
    <property type="component" value="Unassembled WGS sequence"/>
</dbReference>
<dbReference type="PANTHER" id="PTHR43827">
    <property type="entry name" value="2,5-DIKETO-D-GLUCONIC ACID REDUCTASE"/>
    <property type="match status" value="1"/>
</dbReference>
<evidence type="ECO:0000256" key="3">
    <source>
        <dbReference type="ARBA" id="ARBA00023002"/>
    </source>
</evidence>
<dbReference type="OrthoDB" id="9804790at2"/>
<sequence length="284" mass="32693">MKGLRNVGRSIEDTYTLHNGVEMPIIGLGVYKVEEGDQMKDVLLSALEAGYRHIDTASFYGNEKGVGEAIKASGLPRESLFITTKVWNDDLGFEETLRAFDISLENLGLDYLDLYLIHWPIEGKYTEAWRAFEKLYDEGKVKAIGVSNFHQQHLEDIFAMCRVKPMVNQLEYHPYLAQTEMRAYCEYHDIKLEAWAPLNRGGVFEEPVIRELAEKYDKTPAQIILRWDVQNGVSTIPKSVNRSRIAENIDIFDFELSDEDMKRIDGLDRNQRIGKNPDNFSFDD</sequence>
<proteinExistence type="inferred from homology"/>
<dbReference type="InterPro" id="IPR018170">
    <property type="entry name" value="Aldo/ket_reductase_CS"/>
</dbReference>
<evidence type="ECO:0000256" key="5">
    <source>
        <dbReference type="PIRSR" id="PIRSR000097-2"/>
    </source>
</evidence>
<gene>
    <name evidence="8" type="ORF">GQ671_07825</name>
</gene>
<dbReference type="PROSITE" id="PS00798">
    <property type="entry name" value="ALDOKETO_REDUCTASE_1"/>
    <property type="match status" value="1"/>
</dbReference>
<comment type="caution">
    <text evidence="8">The sequence shown here is derived from an EMBL/GenBank/DDBJ whole genome shotgun (WGS) entry which is preliminary data.</text>
</comment>
<dbReference type="PIRSF" id="PIRSF000097">
    <property type="entry name" value="AKR"/>
    <property type="match status" value="1"/>
</dbReference>
<dbReference type="PRINTS" id="PR00069">
    <property type="entry name" value="ALDKETRDTASE"/>
</dbReference>
<dbReference type="SUPFAM" id="SSF51430">
    <property type="entry name" value="NAD(P)-linked oxidoreductase"/>
    <property type="match status" value="1"/>
</dbReference>
<feature type="active site" description="Proton donor" evidence="4">
    <location>
        <position position="60"/>
    </location>
</feature>
<keyword evidence="3" id="KW-0560">Oxidoreductase</keyword>
<evidence type="ECO:0000256" key="2">
    <source>
        <dbReference type="ARBA" id="ARBA00022857"/>
    </source>
</evidence>
<evidence type="ECO:0000313" key="9">
    <source>
        <dbReference type="Proteomes" id="UP000436284"/>
    </source>
</evidence>
<evidence type="ECO:0000259" key="7">
    <source>
        <dbReference type="Pfam" id="PF00248"/>
    </source>
</evidence>
<organism evidence="8 9">
    <name type="scientific">Salinicoccus hispanicus</name>
    <dbReference type="NCBI Taxonomy" id="157225"/>
    <lineage>
        <taxon>Bacteria</taxon>
        <taxon>Bacillati</taxon>
        <taxon>Bacillota</taxon>
        <taxon>Bacilli</taxon>
        <taxon>Bacillales</taxon>
        <taxon>Staphylococcaceae</taxon>
        <taxon>Salinicoccus</taxon>
    </lineage>
</organism>
<feature type="site" description="Lowers pKa of active site Tyr" evidence="6">
    <location>
        <position position="85"/>
    </location>
</feature>
<dbReference type="Pfam" id="PF00248">
    <property type="entry name" value="Aldo_ket_red"/>
    <property type="match status" value="1"/>
</dbReference>
<dbReference type="InterPro" id="IPR023210">
    <property type="entry name" value="NADP_OxRdtase_dom"/>
</dbReference>
<accession>A0A6N8U3Z1</accession>
<evidence type="ECO:0000256" key="6">
    <source>
        <dbReference type="PIRSR" id="PIRSR000097-3"/>
    </source>
</evidence>
<dbReference type="InterPro" id="IPR020471">
    <property type="entry name" value="AKR"/>
</dbReference>
<reference evidence="8 9" key="1">
    <citation type="submission" date="2019-12" db="EMBL/GenBank/DDBJ databases">
        <title>Salinicoccus cyprini sp. nov., isolated from gastro-intestinal tract of mirror carp, Cyprinus carpio var. specularis, collected from Gobind Sagar Reservoir, Himachal Pradesh, India.</title>
        <authorList>
            <person name="Talwar C."/>
            <person name="Singh A.K."/>
            <person name="Lal R."/>
            <person name="Negi R.K."/>
        </authorList>
    </citation>
    <scope>NUCLEOTIDE SEQUENCE [LARGE SCALE GENOMIC DNA]</scope>
    <source>
        <strain evidence="8 9">J-82</strain>
    </source>
</reference>
<dbReference type="AlphaFoldDB" id="A0A6N8U3Z1"/>
<dbReference type="PANTHER" id="PTHR43827:SF3">
    <property type="entry name" value="NADP-DEPENDENT OXIDOREDUCTASE DOMAIN-CONTAINING PROTEIN"/>
    <property type="match status" value="1"/>
</dbReference>